<proteinExistence type="predicted"/>
<comment type="caution">
    <text evidence="1">The sequence shown here is derived from an EMBL/GenBank/DDBJ whole genome shotgun (WGS) entry which is preliminary data.</text>
</comment>
<keyword evidence="2" id="KW-1185">Reference proteome</keyword>
<sequence>MGRSFYLTHPEVTIDPEMHATFWSLSRIGRQRIENAASRGTFASITQIICSKEKKAQQAATIISKHIGIGVIEEPLCNENERLATGFLTKEEFENTLNLLYERPNERANGWESASDTLNRMIAALNSHLVNDMNDNTLFVGHGTIGTLLKCHIGNRSIARTEDQRLMAAKGGGNMFAFEWSTQKLLTDWIALEDWPQH</sequence>
<dbReference type="EMBL" id="BSNI01000002">
    <property type="protein sequence ID" value="GLQ16881.1"/>
    <property type="molecule type" value="Genomic_DNA"/>
</dbReference>
<dbReference type="RefSeq" id="WP_284362661.1">
    <property type="nucleotide sequence ID" value="NZ_BSNI01000002.1"/>
</dbReference>
<gene>
    <name evidence="1" type="ORF">GCM10007879_11300</name>
</gene>
<dbReference type="Pfam" id="PF00300">
    <property type="entry name" value="His_Phos_1"/>
    <property type="match status" value="1"/>
</dbReference>
<dbReference type="Gene3D" id="3.40.50.1240">
    <property type="entry name" value="Phosphoglycerate mutase-like"/>
    <property type="match status" value="1"/>
</dbReference>
<dbReference type="InterPro" id="IPR013078">
    <property type="entry name" value="His_Pase_superF_clade-1"/>
</dbReference>
<dbReference type="Proteomes" id="UP001161405">
    <property type="component" value="Unassembled WGS sequence"/>
</dbReference>
<organism evidence="1 2">
    <name type="scientific">Maritalea porphyrae</name>
    <dbReference type="NCBI Taxonomy" id="880732"/>
    <lineage>
        <taxon>Bacteria</taxon>
        <taxon>Pseudomonadati</taxon>
        <taxon>Pseudomonadota</taxon>
        <taxon>Alphaproteobacteria</taxon>
        <taxon>Hyphomicrobiales</taxon>
        <taxon>Devosiaceae</taxon>
        <taxon>Maritalea</taxon>
    </lineage>
</organism>
<protein>
    <submittedName>
        <fullName evidence="1">Phosphoglycerate mutase</fullName>
    </submittedName>
</protein>
<reference evidence="1" key="1">
    <citation type="journal article" date="2014" name="Int. J. Syst. Evol. Microbiol.">
        <title>Complete genome of a new Firmicutes species belonging to the dominant human colonic microbiota ('Ruminococcus bicirculans') reveals two chromosomes and a selective capacity to utilize plant glucans.</title>
        <authorList>
            <consortium name="NISC Comparative Sequencing Program"/>
            <person name="Wegmann U."/>
            <person name="Louis P."/>
            <person name="Goesmann A."/>
            <person name="Henrissat B."/>
            <person name="Duncan S.H."/>
            <person name="Flint H.J."/>
        </authorList>
    </citation>
    <scope>NUCLEOTIDE SEQUENCE</scope>
    <source>
        <strain evidence="1">NBRC 107169</strain>
    </source>
</reference>
<dbReference type="InterPro" id="IPR029033">
    <property type="entry name" value="His_PPase_superfam"/>
</dbReference>
<evidence type="ECO:0000313" key="1">
    <source>
        <dbReference type="EMBL" id="GLQ16881.1"/>
    </source>
</evidence>
<evidence type="ECO:0000313" key="2">
    <source>
        <dbReference type="Proteomes" id="UP001161405"/>
    </source>
</evidence>
<reference evidence="1" key="2">
    <citation type="submission" date="2023-01" db="EMBL/GenBank/DDBJ databases">
        <title>Draft genome sequence of Maritalea porphyrae strain NBRC 107169.</title>
        <authorList>
            <person name="Sun Q."/>
            <person name="Mori K."/>
        </authorList>
    </citation>
    <scope>NUCLEOTIDE SEQUENCE</scope>
    <source>
        <strain evidence="1">NBRC 107169</strain>
    </source>
</reference>
<accession>A0ABQ5UR83</accession>
<name>A0ABQ5UR83_9HYPH</name>
<dbReference type="SUPFAM" id="SSF53254">
    <property type="entry name" value="Phosphoglycerate mutase-like"/>
    <property type="match status" value="1"/>
</dbReference>